<name>A0AAQ3L9J4_9BACT</name>
<keyword evidence="1" id="KW-1133">Transmembrane helix</keyword>
<dbReference type="Proteomes" id="UP001304300">
    <property type="component" value="Chromosome"/>
</dbReference>
<feature type="signal peptide" evidence="2">
    <location>
        <begin position="1"/>
        <end position="23"/>
    </location>
</feature>
<evidence type="ECO:0000313" key="4">
    <source>
        <dbReference type="Proteomes" id="UP001304300"/>
    </source>
</evidence>
<organism evidence="3 4">
    <name type="scientific">Rubellicoccus peritrichatus</name>
    <dbReference type="NCBI Taxonomy" id="3080537"/>
    <lineage>
        <taxon>Bacteria</taxon>
        <taxon>Pseudomonadati</taxon>
        <taxon>Verrucomicrobiota</taxon>
        <taxon>Opitutia</taxon>
        <taxon>Puniceicoccales</taxon>
        <taxon>Cerasicoccaceae</taxon>
        <taxon>Rubellicoccus</taxon>
    </lineage>
</organism>
<keyword evidence="1" id="KW-0812">Transmembrane</keyword>
<sequence length="224" mass="23180">MNKKLSSKAIALLSLSLSTTLWGQSFISADLASTSDTVATFGTNLDHTTDQSGLPAGALAAATDATILNISHDLGFDAGIQFVDAPEAGVSTGSTSGTFDYTFNSAVDITDVYVWNYSQSGFGNRGLGDYNIFVDTGSGFGSSIATGTLNAANYVNGSHFAQEIDLGGTHSGVVGLRISALNLGGDSIGLDEVAFRAVIPEPSYYTLFAGSLVLAILAIRKRRS</sequence>
<evidence type="ECO:0000313" key="3">
    <source>
        <dbReference type="EMBL" id="WOO41157.1"/>
    </source>
</evidence>
<accession>A0AAQ3L9J4</accession>
<feature type="chain" id="PRO_5042862097" description="PEP-CTERM protein-sorting domain-containing protein" evidence="2">
    <location>
        <begin position="24"/>
        <end position="224"/>
    </location>
</feature>
<evidence type="ECO:0000256" key="1">
    <source>
        <dbReference type="SAM" id="Phobius"/>
    </source>
</evidence>
<protein>
    <recommendedName>
        <fullName evidence="5">PEP-CTERM protein-sorting domain-containing protein</fullName>
    </recommendedName>
</protein>
<dbReference type="RefSeq" id="WP_317833566.1">
    <property type="nucleotide sequence ID" value="NZ_CP136920.1"/>
</dbReference>
<keyword evidence="2" id="KW-0732">Signal</keyword>
<feature type="transmembrane region" description="Helical" evidence="1">
    <location>
        <begin position="202"/>
        <end position="219"/>
    </location>
</feature>
<evidence type="ECO:0000256" key="2">
    <source>
        <dbReference type="SAM" id="SignalP"/>
    </source>
</evidence>
<keyword evidence="4" id="KW-1185">Reference proteome</keyword>
<dbReference type="AlphaFoldDB" id="A0AAQ3L9J4"/>
<dbReference type="EMBL" id="CP136920">
    <property type="protein sequence ID" value="WOO41157.1"/>
    <property type="molecule type" value="Genomic_DNA"/>
</dbReference>
<gene>
    <name evidence="3" type="ORF">RZN69_21260</name>
</gene>
<dbReference type="KEGG" id="puo:RZN69_21260"/>
<proteinExistence type="predicted"/>
<reference evidence="3 4" key="1">
    <citation type="submission" date="2023-10" db="EMBL/GenBank/DDBJ databases">
        <title>Rubellicoccus peritrichatus gen. nov., sp. nov., isolated from an algae of coral reef tank.</title>
        <authorList>
            <person name="Luo J."/>
        </authorList>
    </citation>
    <scope>NUCLEOTIDE SEQUENCE [LARGE SCALE GENOMIC DNA]</scope>
    <source>
        <strain evidence="3 4">CR14</strain>
    </source>
</reference>
<evidence type="ECO:0008006" key="5">
    <source>
        <dbReference type="Google" id="ProtNLM"/>
    </source>
</evidence>
<keyword evidence="1" id="KW-0472">Membrane</keyword>